<feature type="non-terminal residue" evidence="1">
    <location>
        <position position="22"/>
    </location>
</feature>
<gene>
    <name evidence="1" type="ORF">METZ01_LOCUS370342</name>
</gene>
<evidence type="ECO:0000313" key="1">
    <source>
        <dbReference type="EMBL" id="SVD17488.1"/>
    </source>
</evidence>
<accession>A0A382T7Z7</accession>
<reference evidence="1" key="1">
    <citation type="submission" date="2018-05" db="EMBL/GenBank/DDBJ databases">
        <authorList>
            <person name="Lanie J.A."/>
            <person name="Ng W.-L."/>
            <person name="Kazmierczak K.M."/>
            <person name="Andrzejewski T.M."/>
            <person name="Davidsen T.M."/>
            <person name="Wayne K.J."/>
            <person name="Tettelin H."/>
            <person name="Glass J.I."/>
            <person name="Rusch D."/>
            <person name="Podicherti R."/>
            <person name="Tsui H.-C.T."/>
            <person name="Winkler M.E."/>
        </authorList>
    </citation>
    <scope>NUCLEOTIDE SEQUENCE</scope>
</reference>
<dbReference type="EMBL" id="UINC01134141">
    <property type="protein sequence ID" value="SVD17488.1"/>
    <property type="molecule type" value="Genomic_DNA"/>
</dbReference>
<name>A0A382T7Z7_9ZZZZ</name>
<sequence length="22" mass="2374">MSCWRLLPLLLSLGTATQAADI</sequence>
<proteinExistence type="predicted"/>
<organism evidence="1">
    <name type="scientific">marine metagenome</name>
    <dbReference type="NCBI Taxonomy" id="408172"/>
    <lineage>
        <taxon>unclassified sequences</taxon>
        <taxon>metagenomes</taxon>
        <taxon>ecological metagenomes</taxon>
    </lineage>
</organism>
<dbReference type="AlphaFoldDB" id="A0A382T7Z7"/>
<protein>
    <submittedName>
        <fullName evidence="1">Uncharacterized protein</fullName>
    </submittedName>
</protein>